<evidence type="ECO:0000256" key="1">
    <source>
        <dbReference type="SAM" id="Coils"/>
    </source>
</evidence>
<feature type="compositionally biased region" description="Low complexity" evidence="2">
    <location>
        <begin position="24"/>
        <end position="41"/>
    </location>
</feature>
<name>A0A6F9DA35_9ASCI</name>
<evidence type="ECO:0000259" key="3">
    <source>
        <dbReference type="PROSITE" id="PS50245"/>
    </source>
</evidence>
<dbReference type="Pfam" id="PF01302">
    <property type="entry name" value="CAP_GLY"/>
    <property type="match status" value="2"/>
</dbReference>
<feature type="domain" description="CAP-Gly" evidence="3">
    <location>
        <begin position="220"/>
        <end position="262"/>
    </location>
</feature>
<dbReference type="SMART" id="SM01052">
    <property type="entry name" value="CAP_GLY"/>
    <property type="match status" value="2"/>
</dbReference>
<feature type="compositionally biased region" description="Polar residues" evidence="2">
    <location>
        <begin position="155"/>
        <end position="177"/>
    </location>
</feature>
<dbReference type="FunFam" id="2.30.30.190:FF:000001">
    <property type="entry name" value="Putative CAP-Gly domain-containing linker protein 1"/>
    <property type="match status" value="1"/>
</dbReference>
<keyword evidence="1" id="KW-0175">Coiled coil</keyword>
<dbReference type="EMBL" id="LR784008">
    <property type="protein sequence ID" value="CAB3231649.1"/>
    <property type="molecule type" value="mRNA"/>
</dbReference>
<feature type="region of interest" description="Disordered" evidence="2">
    <location>
        <begin position="118"/>
        <end position="177"/>
    </location>
</feature>
<feature type="region of interest" description="Disordered" evidence="2">
    <location>
        <begin position="273"/>
        <end position="308"/>
    </location>
</feature>
<feature type="coiled-coil region" evidence="1">
    <location>
        <begin position="341"/>
        <end position="389"/>
    </location>
</feature>
<dbReference type="InterPro" id="IPR000938">
    <property type="entry name" value="CAP-Gly_domain"/>
</dbReference>
<evidence type="ECO:0000313" key="4">
    <source>
        <dbReference type="EMBL" id="CAB3231649.1"/>
    </source>
</evidence>
<proteinExistence type="evidence at transcript level"/>
<feature type="domain" description="CAP-Gly" evidence="3">
    <location>
        <begin position="71"/>
        <end position="113"/>
    </location>
</feature>
<protein>
    <submittedName>
        <fullName evidence="4">CAP-Gly domain-containing linker protein 1</fullName>
    </submittedName>
</protein>
<dbReference type="PANTHER" id="PTHR18916:SF93">
    <property type="entry name" value="RESTIN HOMOLOG"/>
    <property type="match status" value="1"/>
</dbReference>
<dbReference type="PROSITE" id="PS50245">
    <property type="entry name" value="CAP_GLY_2"/>
    <property type="match status" value="2"/>
</dbReference>
<dbReference type="PANTHER" id="PTHR18916">
    <property type="entry name" value="DYNACTIN 1-RELATED MICROTUBULE-BINDING"/>
    <property type="match status" value="1"/>
</dbReference>
<dbReference type="InterPro" id="IPR036859">
    <property type="entry name" value="CAP-Gly_dom_sf"/>
</dbReference>
<dbReference type="SUPFAM" id="SSF74924">
    <property type="entry name" value="Cap-Gly domain"/>
    <property type="match status" value="2"/>
</dbReference>
<accession>A0A6F9DA35</accession>
<gene>
    <name evidence="4" type="primary">Clip1-001</name>
</gene>
<dbReference type="Gene3D" id="2.30.30.190">
    <property type="entry name" value="CAP Gly-rich-like domain"/>
    <property type="match status" value="2"/>
</dbReference>
<organism evidence="4">
    <name type="scientific">Phallusia mammillata</name>
    <dbReference type="NCBI Taxonomy" id="59560"/>
    <lineage>
        <taxon>Eukaryota</taxon>
        <taxon>Metazoa</taxon>
        <taxon>Chordata</taxon>
        <taxon>Tunicata</taxon>
        <taxon>Ascidiacea</taxon>
        <taxon>Phlebobranchia</taxon>
        <taxon>Ascidiidae</taxon>
        <taxon>Phallusia</taxon>
    </lineage>
</organism>
<evidence type="ECO:0000256" key="2">
    <source>
        <dbReference type="SAM" id="MobiDB-lite"/>
    </source>
</evidence>
<reference evidence="4" key="1">
    <citation type="submission" date="2020-04" db="EMBL/GenBank/DDBJ databases">
        <authorList>
            <person name="Neveu A P."/>
        </authorList>
    </citation>
    <scope>NUCLEOTIDE SEQUENCE</scope>
    <source>
        <tissue evidence="4">Whole embryo</tissue>
    </source>
</reference>
<dbReference type="PROSITE" id="PS00845">
    <property type="entry name" value="CAP_GLY_1"/>
    <property type="match status" value="2"/>
</dbReference>
<dbReference type="AlphaFoldDB" id="A0A6F9DA35"/>
<feature type="region of interest" description="Disordered" evidence="2">
    <location>
        <begin position="1"/>
        <end position="47"/>
    </location>
</feature>
<feature type="compositionally biased region" description="Basic and acidic residues" evidence="2">
    <location>
        <begin position="118"/>
        <end position="128"/>
    </location>
</feature>
<sequence length="403" mass="42001">MADNKPSGLKAPGKLARPALTKQSGMKPPGKVPGPGASSSKTASNNDTEGFIIGDKVLVSGTKLGRIQYLGECQFAPGQWAGVVLENPAGKNDGSVSGVRYFQCEPLHGVFARPSKLVKADGDGKSTPEMKPPAPKSSAATKTPKPAALTMANVKASTGATPGASKTTKNAGLRSPTSSIRSIKLGGVSRMGAAGKPPDVKEGDRVTVGDTKVGTVRFVGETDFAKGCWVGVELDEPLGKNDGAVAGKRYFSCMVNHGLFALIHKVQKVGFPSTTPGKTKPTTTAATKKKTTTGTGIKSPGSSAASISSMSSISSVKKTAASKIRTEVSSRYKQKTAASGVHALQEALTEKQQHVESLLAERDLERSQLMEVNLTAAEKHAELQRLQQAHEAVSIILLIDVFQ</sequence>
<feature type="compositionally biased region" description="Low complexity" evidence="2">
    <location>
        <begin position="136"/>
        <end position="148"/>
    </location>
</feature>